<proteinExistence type="predicted"/>
<organism evidence="1">
    <name type="scientific">marine metagenome</name>
    <dbReference type="NCBI Taxonomy" id="408172"/>
    <lineage>
        <taxon>unclassified sequences</taxon>
        <taxon>metagenomes</taxon>
        <taxon>ecological metagenomes</taxon>
    </lineage>
</organism>
<evidence type="ECO:0000313" key="1">
    <source>
        <dbReference type="EMBL" id="SVC71761.1"/>
    </source>
</evidence>
<dbReference type="Gene3D" id="3.30.70.60">
    <property type="match status" value="1"/>
</dbReference>
<accession>A0A382PIJ7</accession>
<name>A0A382PIJ7_9ZZZZ</name>
<dbReference type="Pfam" id="PF04350">
    <property type="entry name" value="PilO"/>
    <property type="match status" value="1"/>
</dbReference>
<feature type="non-terminal residue" evidence="1">
    <location>
        <position position="1"/>
    </location>
</feature>
<feature type="non-terminal residue" evidence="1">
    <location>
        <position position="286"/>
    </location>
</feature>
<dbReference type="InterPro" id="IPR007445">
    <property type="entry name" value="PilO"/>
</dbReference>
<protein>
    <recommendedName>
        <fullName evidence="2">Pilus assembly protein PilO</fullName>
    </recommendedName>
</protein>
<dbReference type="EMBL" id="UINC01106830">
    <property type="protein sequence ID" value="SVC71761.1"/>
    <property type="molecule type" value="Genomic_DNA"/>
</dbReference>
<sequence>VFILISGGLLSIFLGWKFGYYNELSTSYTKTLEMIDLLTNTRDNYRSMQNSVSTIENEWNELYADFKTTLGKIPNKSQYDNVSTSLHSLLVSNGLTIKSYIPSALAIETKTITMPKTNDEVIIEKLPIDIGVKGNFINFGRMLDHLGRLQYRVTISNILMKGREQAQDIQFIAYVYLKSSGDDESVDMTSWQPPEDQANAVDQNTVSNTNNQMGGIATIPWKGEEVIVGIDNPQYTSDGLEIYAIEYSDGRKEFVERANLPPDIFDEPEFSTEDVATIRGKQEVLG</sequence>
<dbReference type="InterPro" id="IPR014717">
    <property type="entry name" value="Transl_elong_EF1B/ribsomal_bS6"/>
</dbReference>
<gene>
    <name evidence="1" type="ORF">METZ01_LOCUS324615</name>
</gene>
<dbReference type="GO" id="GO:0043683">
    <property type="term" value="P:type IV pilus assembly"/>
    <property type="evidence" value="ECO:0007669"/>
    <property type="project" value="InterPro"/>
</dbReference>
<reference evidence="1" key="1">
    <citation type="submission" date="2018-05" db="EMBL/GenBank/DDBJ databases">
        <authorList>
            <person name="Lanie J.A."/>
            <person name="Ng W.-L."/>
            <person name="Kazmierczak K.M."/>
            <person name="Andrzejewski T.M."/>
            <person name="Davidsen T.M."/>
            <person name="Wayne K.J."/>
            <person name="Tettelin H."/>
            <person name="Glass J.I."/>
            <person name="Rusch D."/>
            <person name="Podicherti R."/>
            <person name="Tsui H.-C.T."/>
            <person name="Winkler M.E."/>
        </authorList>
    </citation>
    <scope>NUCLEOTIDE SEQUENCE</scope>
</reference>
<evidence type="ECO:0008006" key="2">
    <source>
        <dbReference type="Google" id="ProtNLM"/>
    </source>
</evidence>
<dbReference type="AlphaFoldDB" id="A0A382PIJ7"/>
<dbReference type="GO" id="GO:0043107">
    <property type="term" value="P:type IV pilus-dependent motility"/>
    <property type="evidence" value="ECO:0007669"/>
    <property type="project" value="InterPro"/>
</dbReference>